<dbReference type="InterPro" id="IPR036116">
    <property type="entry name" value="FN3_sf"/>
</dbReference>
<dbReference type="AlphaFoldDB" id="A0A916NMX6"/>
<evidence type="ECO:0000313" key="1">
    <source>
        <dbReference type="EMBL" id="CAG5009417.1"/>
    </source>
</evidence>
<evidence type="ECO:0008006" key="3">
    <source>
        <dbReference type="Google" id="ProtNLM"/>
    </source>
</evidence>
<dbReference type="Gene3D" id="2.60.40.10">
    <property type="entry name" value="Immunoglobulins"/>
    <property type="match status" value="3"/>
</dbReference>
<reference evidence="1" key="1">
    <citation type="submission" date="2021-04" db="EMBL/GenBank/DDBJ databases">
        <authorList>
            <person name="Rodrigo-Torres L."/>
            <person name="Arahal R. D."/>
            <person name="Lucena T."/>
        </authorList>
    </citation>
    <scope>NUCLEOTIDE SEQUENCE</scope>
    <source>
        <strain evidence="1">CECT 9275</strain>
    </source>
</reference>
<proteinExistence type="predicted"/>
<comment type="caution">
    <text evidence="1">The sequence shown here is derived from an EMBL/GenBank/DDBJ whole genome shotgun (WGS) entry which is preliminary data.</text>
</comment>
<dbReference type="SUPFAM" id="SSF49265">
    <property type="entry name" value="Fibronectin type III"/>
    <property type="match status" value="1"/>
</dbReference>
<organism evidence="1 2">
    <name type="scientific">Dyadobacter helix</name>
    <dbReference type="NCBI Taxonomy" id="2822344"/>
    <lineage>
        <taxon>Bacteria</taxon>
        <taxon>Pseudomonadati</taxon>
        <taxon>Bacteroidota</taxon>
        <taxon>Cytophagia</taxon>
        <taxon>Cytophagales</taxon>
        <taxon>Spirosomataceae</taxon>
        <taxon>Dyadobacter</taxon>
    </lineage>
</organism>
<dbReference type="InterPro" id="IPR026341">
    <property type="entry name" value="T9SS_type_B"/>
</dbReference>
<protein>
    <recommendedName>
        <fullName evidence="3">Gliding motility-associated C-terminal domain-containing protein</fullName>
    </recommendedName>
</protein>
<dbReference type="EMBL" id="CAJRAF010000002">
    <property type="protein sequence ID" value="CAG5009417.1"/>
    <property type="molecule type" value="Genomic_DNA"/>
</dbReference>
<dbReference type="NCBIfam" id="TIGR04131">
    <property type="entry name" value="Bac_Flav_CTERM"/>
    <property type="match status" value="1"/>
</dbReference>
<name>A0A916NMX6_9BACT</name>
<keyword evidence="2" id="KW-1185">Reference proteome</keyword>
<dbReference type="Pfam" id="PF13585">
    <property type="entry name" value="CHU_C"/>
    <property type="match status" value="1"/>
</dbReference>
<dbReference type="Proteomes" id="UP000680038">
    <property type="component" value="Unassembled WGS sequence"/>
</dbReference>
<dbReference type="InterPro" id="IPR013783">
    <property type="entry name" value="Ig-like_fold"/>
</dbReference>
<gene>
    <name evidence="1" type="ORF">DYBT9275_04492</name>
</gene>
<sequence>MWESGQGLYLKSNSSSMRSVLQYLFFAFSILLLHGFEARATHIRAGEITARRISASALTYEIKLTAYFDMQNGEGAANAQNDVDFFIGTTGPIKAPRVQIVNIGNNTTQNTYIINYTFPSAGRFRISFEEDNRNNNILNIGPPPTQNLNFYVSTTIEINATLGLNQTPVLLNSPIDLAAVGQRYIHNPGAFDADGDSLSYKLFIPQRGTANGAGINLQYVDPNQIGAPGNTETGTSPATFSMDPVTGDLVWDAPMVKGYYNVAFVVEEWRDGFRIGQIVRDMQIIVEDARNDRPVVNPLPDICVEAGTLINQPVVATDKNGDKLTLTSTGGVYESTLIKPALAKFTVANQGALNTVSGIFSWQTGCDHIRQEPYDVLFKVEDAAAPGTPNPSLFRKLVDMTTMNIRVFGPKPQNLTGVAATDPAGTAYRLTWDPYKCQIPGAQIVIYRKEGCTNIPEDVCISGIPAGYGYDQVARVAVGQTTYLDNNNGTGLKTGVSYSYRIVVEFPRPGANINEPGSLIGGGESIASDEFCLSLPLVMPVITNVTVDQTQQTTGEITIRWTRPTAPPGLPAQYRLFRAVGQNGTAFTQIAAISTNLTPGAPDTFFVDKGLNTVANAYNYRIEYYYTQNNTLVKLDVTEPASSVRLQQGSALPNSIRLNWAAIVPWSNNNQVHRVYREDKANPGVFNRIADVPVLGNQTFTYTDDGTDKYAADGVINVPISTQLSYCYKVETVGSYNNSQIKPDILYNFSQIICVSASDTTKPCPPVLAIDLIDCATLEPDAFCNMLSFTNNLSWTYPQQVGGKDCDPNIAAYNIYYARYDSDKPTLLTKITTPPAPLATTYAHEGLKSFAGCYYVTALNGFGTESAPSNTVCKDNCPMFVLPNVFTPNGDGKNDVFQPLECPAFVQALEFKVFNRWGAQVFDTKDVNVNWNGKTNAGKELAAGQYYYEAAVTFEASKKDNKPYIIKGWVQIIR</sequence>
<accession>A0A916NMX6</accession>
<evidence type="ECO:0000313" key="2">
    <source>
        <dbReference type="Proteomes" id="UP000680038"/>
    </source>
</evidence>